<comment type="caution">
    <text evidence="9">The sequence shown here is derived from an EMBL/GenBank/DDBJ whole genome shotgun (WGS) entry which is preliminary data.</text>
</comment>
<evidence type="ECO:0000259" key="7">
    <source>
        <dbReference type="PROSITE" id="PS51462"/>
    </source>
</evidence>
<evidence type="ECO:0000313" key="9">
    <source>
        <dbReference type="EMBL" id="KQB02289.1"/>
    </source>
</evidence>
<dbReference type="InterPro" id="IPR015797">
    <property type="entry name" value="NUDIX_hydrolase-like_dom_sf"/>
</dbReference>
<dbReference type="RefSeq" id="WP_055064541.1">
    <property type="nucleotide sequence ID" value="NZ_CP046817.1"/>
</dbReference>
<dbReference type="PANTHER" id="PTHR12992:SF11">
    <property type="entry name" value="MITOCHONDRIAL COENZYME A DIPHOSPHATASE NUDT8"/>
    <property type="match status" value="1"/>
</dbReference>
<dbReference type="Pfam" id="PF00293">
    <property type="entry name" value="NUDIX"/>
    <property type="match status" value="1"/>
</dbReference>
<dbReference type="EMBL" id="LBGP01000010">
    <property type="protein sequence ID" value="KQB02289.1"/>
    <property type="molecule type" value="Genomic_DNA"/>
</dbReference>
<protein>
    <submittedName>
        <fullName evidence="9">DNA mismatch repair protein MutT</fullName>
    </submittedName>
</protein>
<evidence type="ECO:0000256" key="3">
    <source>
        <dbReference type="ARBA" id="ARBA00022723"/>
    </source>
</evidence>
<dbReference type="GO" id="GO:0010945">
    <property type="term" value="F:coenzyme A diphosphatase activity"/>
    <property type="evidence" value="ECO:0007669"/>
    <property type="project" value="InterPro"/>
</dbReference>
<keyword evidence="4" id="KW-0378">Hydrolase</keyword>
<evidence type="ECO:0000313" key="11">
    <source>
        <dbReference type="Proteomes" id="UP000050491"/>
    </source>
</evidence>
<gene>
    <name evidence="8" type="ORF">DP83_10410</name>
    <name evidence="9" type="ORF">XV92_08190</name>
</gene>
<evidence type="ECO:0000256" key="4">
    <source>
        <dbReference type="ARBA" id="ARBA00022801"/>
    </source>
</evidence>
<sequence length="204" mass="23670">MRTISRHEFIQQFQFHLPVAYHHESLLRVAHLAPATLRKASVLIGLVERQQGLHIILTKRAAHLRHHPGQISFPGGKYEEGDRSLQQTAKREAREEIGILEEKIHIVGQLPELVTVSQFAVTPILAFVESDYQVQLDRNEVDEVFEVPITFLLDQKKLYSGTFQLKNHRHRVFAIPYKQHFIWGMTAQIIQSLQKQLINYNELV</sequence>
<dbReference type="CDD" id="cd03426">
    <property type="entry name" value="NUDIX_CoAse_Nudt7"/>
    <property type="match status" value="1"/>
</dbReference>
<dbReference type="GO" id="GO:0046872">
    <property type="term" value="F:metal ion binding"/>
    <property type="evidence" value="ECO:0007669"/>
    <property type="project" value="UniProtKB-KW"/>
</dbReference>
<evidence type="ECO:0000256" key="5">
    <source>
        <dbReference type="ARBA" id="ARBA00022842"/>
    </source>
</evidence>
<accession>A0A067BFI1</accession>
<comment type="cofactor">
    <cofactor evidence="1">
        <name>Mn(2+)</name>
        <dbReference type="ChEBI" id="CHEBI:29035"/>
    </cofactor>
</comment>
<dbReference type="PATRIC" id="fig|1481663.12.peg.392"/>
<reference evidence="9 11" key="2">
    <citation type="journal article" date="2015" name="Genome Biol. Evol.">
        <title>The Dynamics of Genetic Interactions between Vibrio metoecus and Vibrio cholerae, Two Close Relatives Co-Occurring in the Environment.</title>
        <authorList>
            <person name="Orata F.D."/>
            <person name="Kirchberger P.C."/>
            <person name="Meheust R."/>
            <person name="Barlow E.J."/>
            <person name="Tarr C.L."/>
            <person name="Boucher Y."/>
        </authorList>
    </citation>
    <scope>NUCLEOTIDE SEQUENCE [LARGE SCALE GENOMIC DNA]</scope>
    <source>
        <strain evidence="9 11">YB5B04</strain>
    </source>
</reference>
<keyword evidence="6" id="KW-0464">Manganese</keyword>
<keyword evidence="5" id="KW-0460">Magnesium</keyword>
<evidence type="ECO:0000313" key="10">
    <source>
        <dbReference type="Proteomes" id="UP000027331"/>
    </source>
</evidence>
<dbReference type="Proteomes" id="UP000027331">
    <property type="component" value="Unassembled WGS sequence"/>
</dbReference>
<name>A0A067BFI1_VIBMT</name>
<evidence type="ECO:0000313" key="8">
    <source>
        <dbReference type="EMBL" id="KDO13557.1"/>
    </source>
</evidence>
<dbReference type="Proteomes" id="UP000050491">
    <property type="component" value="Unassembled WGS sequence"/>
</dbReference>
<keyword evidence="3" id="KW-0479">Metal-binding</keyword>
<dbReference type="SUPFAM" id="SSF55811">
    <property type="entry name" value="Nudix"/>
    <property type="match status" value="1"/>
</dbReference>
<proteinExistence type="predicted"/>
<evidence type="ECO:0000256" key="2">
    <source>
        <dbReference type="ARBA" id="ARBA00001946"/>
    </source>
</evidence>
<dbReference type="NCBIfam" id="NF007980">
    <property type="entry name" value="PRK10707.1"/>
    <property type="match status" value="1"/>
</dbReference>
<dbReference type="InterPro" id="IPR045121">
    <property type="entry name" value="CoAse"/>
</dbReference>
<keyword evidence="10" id="KW-1185">Reference proteome</keyword>
<reference evidence="8 10" key="1">
    <citation type="submission" date="2014-04" db="EMBL/GenBank/DDBJ databases">
        <title>Vibrio metecus sp. nov., a close relative of Vibrio cholerae isolated from coastal brackish ponds and clinical specimens.</title>
        <authorList>
            <person name="Kirchberger P.C."/>
            <person name="Turnsek M."/>
            <person name="Hunt D.E."/>
            <person name="Haley B.J."/>
            <person name="Colwell R."/>
            <person name="Polz M.F."/>
            <person name="Tarr C.L."/>
            <person name="Boucher Y."/>
        </authorList>
    </citation>
    <scope>NUCLEOTIDE SEQUENCE [LARGE SCALE GENOMIC DNA]</scope>
    <source>
        <strain evidence="8">OP3H</strain>
        <strain evidence="10">PPCK-2014</strain>
    </source>
</reference>
<dbReference type="PANTHER" id="PTHR12992">
    <property type="entry name" value="NUDIX HYDROLASE"/>
    <property type="match status" value="1"/>
</dbReference>
<dbReference type="PROSITE" id="PS51462">
    <property type="entry name" value="NUDIX"/>
    <property type="match status" value="1"/>
</dbReference>
<dbReference type="EMBL" id="JJMN01000064">
    <property type="protein sequence ID" value="KDO13557.1"/>
    <property type="molecule type" value="Genomic_DNA"/>
</dbReference>
<organism evidence="9 11">
    <name type="scientific">Vibrio metoecus</name>
    <dbReference type="NCBI Taxonomy" id="1481663"/>
    <lineage>
        <taxon>Bacteria</taxon>
        <taxon>Pseudomonadati</taxon>
        <taxon>Pseudomonadota</taxon>
        <taxon>Gammaproteobacteria</taxon>
        <taxon>Vibrionales</taxon>
        <taxon>Vibrionaceae</taxon>
        <taxon>Vibrio</taxon>
    </lineage>
</organism>
<dbReference type="Gene3D" id="3.90.79.10">
    <property type="entry name" value="Nucleoside Triphosphate Pyrophosphohydrolase"/>
    <property type="match status" value="1"/>
</dbReference>
<evidence type="ECO:0000256" key="6">
    <source>
        <dbReference type="ARBA" id="ARBA00023211"/>
    </source>
</evidence>
<comment type="cofactor">
    <cofactor evidence="2">
        <name>Mg(2+)</name>
        <dbReference type="ChEBI" id="CHEBI:18420"/>
    </cofactor>
</comment>
<dbReference type="AlphaFoldDB" id="A0A067BFI1"/>
<evidence type="ECO:0000256" key="1">
    <source>
        <dbReference type="ARBA" id="ARBA00001936"/>
    </source>
</evidence>
<dbReference type="OrthoDB" id="9802805at2"/>
<feature type="domain" description="Nudix hydrolase" evidence="7">
    <location>
        <begin position="37"/>
        <end position="169"/>
    </location>
</feature>
<dbReference type="InterPro" id="IPR000086">
    <property type="entry name" value="NUDIX_hydrolase_dom"/>
</dbReference>